<dbReference type="Gene3D" id="3.30.710.10">
    <property type="entry name" value="Potassium Channel Kv1.1, Chain A"/>
    <property type="match status" value="1"/>
</dbReference>
<proteinExistence type="predicted"/>
<dbReference type="EMBL" id="KV878127">
    <property type="protein sequence ID" value="OJJ00569.1"/>
    <property type="molecule type" value="Genomic_DNA"/>
</dbReference>
<dbReference type="AlphaFoldDB" id="A0A1L9PGC2"/>
<gene>
    <name evidence="2" type="ORF">ASPVEDRAFT_70783</name>
</gene>
<protein>
    <recommendedName>
        <fullName evidence="1">BTB domain-containing protein</fullName>
    </recommendedName>
</protein>
<dbReference type="STRING" id="1036611.A0A1L9PGC2"/>
<dbReference type="PANTHER" id="PTHR47843:SF5">
    <property type="entry name" value="BTB_POZ DOMAIN PROTEIN"/>
    <property type="match status" value="1"/>
</dbReference>
<evidence type="ECO:0000313" key="2">
    <source>
        <dbReference type="EMBL" id="OJJ00569.1"/>
    </source>
</evidence>
<reference evidence="3" key="1">
    <citation type="journal article" date="2017" name="Genome Biol.">
        <title>Comparative genomics reveals high biological diversity and specific adaptations in the industrially and medically important fungal genus Aspergillus.</title>
        <authorList>
            <person name="de Vries R.P."/>
            <person name="Riley R."/>
            <person name="Wiebenga A."/>
            <person name="Aguilar-Osorio G."/>
            <person name="Amillis S."/>
            <person name="Uchima C.A."/>
            <person name="Anderluh G."/>
            <person name="Asadollahi M."/>
            <person name="Askin M."/>
            <person name="Barry K."/>
            <person name="Battaglia E."/>
            <person name="Bayram O."/>
            <person name="Benocci T."/>
            <person name="Braus-Stromeyer S.A."/>
            <person name="Caldana C."/>
            <person name="Canovas D."/>
            <person name="Cerqueira G.C."/>
            <person name="Chen F."/>
            <person name="Chen W."/>
            <person name="Choi C."/>
            <person name="Clum A."/>
            <person name="Dos Santos R.A."/>
            <person name="Damasio A.R."/>
            <person name="Diallinas G."/>
            <person name="Emri T."/>
            <person name="Fekete E."/>
            <person name="Flipphi M."/>
            <person name="Freyberg S."/>
            <person name="Gallo A."/>
            <person name="Gournas C."/>
            <person name="Habgood R."/>
            <person name="Hainaut M."/>
            <person name="Harispe M.L."/>
            <person name="Henrissat B."/>
            <person name="Hilden K.S."/>
            <person name="Hope R."/>
            <person name="Hossain A."/>
            <person name="Karabika E."/>
            <person name="Karaffa L."/>
            <person name="Karanyi Z."/>
            <person name="Krasevec N."/>
            <person name="Kuo A."/>
            <person name="Kusch H."/>
            <person name="LaButti K."/>
            <person name="Lagendijk E.L."/>
            <person name="Lapidus A."/>
            <person name="Levasseur A."/>
            <person name="Lindquist E."/>
            <person name="Lipzen A."/>
            <person name="Logrieco A.F."/>
            <person name="MacCabe A."/>
            <person name="Maekelae M.R."/>
            <person name="Malavazi I."/>
            <person name="Melin P."/>
            <person name="Meyer V."/>
            <person name="Mielnichuk N."/>
            <person name="Miskei M."/>
            <person name="Molnar A.P."/>
            <person name="Mule G."/>
            <person name="Ngan C.Y."/>
            <person name="Orejas M."/>
            <person name="Orosz E."/>
            <person name="Ouedraogo J.P."/>
            <person name="Overkamp K.M."/>
            <person name="Park H.-S."/>
            <person name="Perrone G."/>
            <person name="Piumi F."/>
            <person name="Punt P.J."/>
            <person name="Ram A.F."/>
            <person name="Ramon A."/>
            <person name="Rauscher S."/>
            <person name="Record E."/>
            <person name="Riano-Pachon D.M."/>
            <person name="Robert V."/>
            <person name="Roehrig J."/>
            <person name="Ruller R."/>
            <person name="Salamov A."/>
            <person name="Salih N.S."/>
            <person name="Samson R.A."/>
            <person name="Sandor E."/>
            <person name="Sanguinetti M."/>
            <person name="Schuetze T."/>
            <person name="Sepcic K."/>
            <person name="Shelest E."/>
            <person name="Sherlock G."/>
            <person name="Sophianopoulou V."/>
            <person name="Squina F.M."/>
            <person name="Sun H."/>
            <person name="Susca A."/>
            <person name="Todd R.B."/>
            <person name="Tsang A."/>
            <person name="Unkles S.E."/>
            <person name="van de Wiele N."/>
            <person name="van Rossen-Uffink D."/>
            <person name="Oliveira J.V."/>
            <person name="Vesth T.C."/>
            <person name="Visser J."/>
            <person name="Yu J.-H."/>
            <person name="Zhou M."/>
            <person name="Andersen M.R."/>
            <person name="Archer D.B."/>
            <person name="Baker S.E."/>
            <person name="Benoit I."/>
            <person name="Brakhage A.A."/>
            <person name="Braus G.H."/>
            <person name="Fischer R."/>
            <person name="Frisvad J.C."/>
            <person name="Goldman G.H."/>
            <person name="Houbraken J."/>
            <person name="Oakley B."/>
            <person name="Pocsi I."/>
            <person name="Scazzocchio C."/>
            <person name="Seiboth B."/>
            <person name="vanKuyk P.A."/>
            <person name="Wortman J."/>
            <person name="Dyer P.S."/>
            <person name="Grigoriev I.V."/>
        </authorList>
    </citation>
    <scope>NUCLEOTIDE SEQUENCE [LARGE SCALE GENOMIC DNA]</scope>
    <source>
        <strain evidence="3">CBS 583.65</strain>
    </source>
</reference>
<dbReference type="RefSeq" id="XP_040666331.1">
    <property type="nucleotide sequence ID" value="XM_040816089.1"/>
</dbReference>
<feature type="domain" description="BTB" evidence="1">
    <location>
        <begin position="1"/>
        <end position="66"/>
    </location>
</feature>
<accession>A0A1L9PGC2</accession>
<dbReference type="PROSITE" id="PS50097">
    <property type="entry name" value="BTB"/>
    <property type="match status" value="1"/>
</dbReference>
<keyword evidence="3" id="KW-1185">Reference proteome</keyword>
<dbReference type="InterPro" id="IPR000210">
    <property type="entry name" value="BTB/POZ_dom"/>
</dbReference>
<evidence type="ECO:0000259" key="1">
    <source>
        <dbReference type="PROSITE" id="PS50097"/>
    </source>
</evidence>
<dbReference type="GeneID" id="63731600"/>
<dbReference type="OrthoDB" id="6359816at2759"/>
<dbReference type="PANTHER" id="PTHR47843">
    <property type="entry name" value="BTB DOMAIN-CONTAINING PROTEIN-RELATED"/>
    <property type="match status" value="1"/>
</dbReference>
<sequence>MTIITSEKEFKVHKLVLCSQSGYFARMFNGDWLETNTNVVKLEGDDHRFLVTMIDFMYGFDYDTTDHGNTSPIMFHIAAYQIADKYDVPNMKKRAMEKFKGFVTVGWDMDDFSVAVAEVYRTIPIFERGLRDPLVRVTHQHFGELLQKESFVKMLEQTPGFAADLARTYFVDGGGGGCPCKVGTNADGCFDREMPGNQIHGGWEVYLDDFTDAESDIDGQNWHLEGGWDFGLD</sequence>
<organism evidence="2 3">
    <name type="scientific">Aspergillus versicolor CBS 583.65</name>
    <dbReference type="NCBI Taxonomy" id="1036611"/>
    <lineage>
        <taxon>Eukaryota</taxon>
        <taxon>Fungi</taxon>
        <taxon>Dikarya</taxon>
        <taxon>Ascomycota</taxon>
        <taxon>Pezizomycotina</taxon>
        <taxon>Eurotiomycetes</taxon>
        <taxon>Eurotiomycetidae</taxon>
        <taxon>Eurotiales</taxon>
        <taxon>Aspergillaceae</taxon>
        <taxon>Aspergillus</taxon>
        <taxon>Aspergillus subgen. Nidulantes</taxon>
    </lineage>
</organism>
<dbReference type="SMART" id="SM00225">
    <property type="entry name" value="BTB"/>
    <property type="match status" value="1"/>
</dbReference>
<dbReference type="VEuPathDB" id="FungiDB:ASPVEDRAFT_70783"/>
<evidence type="ECO:0000313" key="3">
    <source>
        <dbReference type="Proteomes" id="UP000184073"/>
    </source>
</evidence>
<name>A0A1L9PGC2_ASPVE</name>
<dbReference type="CDD" id="cd18186">
    <property type="entry name" value="BTB_POZ_ZBTB_KLHL-like"/>
    <property type="match status" value="1"/>
</dbReference>
<dbReference type="InterPro" id="IPR011333">
    <property type="entry name" value="SKP1/BTB/POZ_sf"/>
</dbReference>
<dbReference type="Pfam" id="PF00651">
    <property type="entry name" value="BTB"/>
    <property type="match status" value="1"/>
</dbReference>
<dbReference type="SUPFAM" id="SSF54695">
    <property type="entry name" value="POZ domain"/>
    <property type="match status" value="1"/>
</dbReference>
<dbReference type="Proteomes" id="UP000184073">
    <property type="component" value="Unassembled WGS sequence"/>
</dbReference>